<evidence type="ECO:0000256" key="6">
    <source>
        <dbReference type="SAM" id="Phobius"/>
    </source>
</evidence>
<dbReference type="KEGG" id="ntr:B0W44_13650"/>
<dbReference type="InterPro" id="IPR002794">
    <property type="entry name" value="DUF92_TMEM19"/>
</dbReference>
<keyword evidence="5 6" id="KW-0472">Membrane</keyword>
<proteinExistence type="inferred from homology"/>
<accession>A0A1U9KC56</accession>
<feature type="transmembrane region" description="Helical" evidence="6">
    <location>
        <begin position="83"/>
        <end position="103"/>
    </location>
</feature>
<dbReference type="STRING" id="1471761.B0W44_13650"/>
<feature type="transmembrane region" description="Helical" evidence="6">
    <location>
        <begin position="187"/>
        <end position="207"/>
    </location>
</feature>
<evidence type="ECO:0000313" key="8">
    <source>
        <dbReference type="Proteomes" id="UP000188603"/>
    </source>
</evidence>
<keyword evidence="4 6" id="KW-1133">Transmembrane helix</keyword>
<dbReference type="Pfam" id="PF01940">
    <property type="entry name" value="DUF92"/>
    <property type="match status" value="1"/>
</dbReference>
<keyword evidence="8" id="KW-1185">Reference proteome</keyword>
<reference evidence="7 8" key="1">
    <citation type="journal article" date="2015" name="Int. J. Syst. Evol. Microbiol.">
        <title>Novibacillus thermophilus gen. nov., sp. nov., a Gram-staining-negative and moderately thermophilic member of the family Thermoactinomycetaceae.</title>
        <authorList>
            <person name="Yang G."/>
            <person name="Chen J."/>
            <person name="Zhou S."/>
        </authorList>
    </citation>
    <scope>NUCLEOTIDE SEQUENCE [LARGE SCALE GENOMIC DNA]</scope>
    <source>
        <strain evidence="7 8">SG-1</strain>
    </source>
</reference>
<comment type="subcellular location">
    <subcellularLocation>
        <location evidence="1">Membrane</location>
        <topology evidence="1">Multi-pass membrane protein</topology>
    </subcellularLocation>
</comment>
<feature type="transmembrane region" description="Helical" evidence="6">
    <location>
        <begin position="152"/>
        <end position="175"/>
    </location>
</feature>
<dbReference type="EMBL" id="CP019699">
    <property type="protein sequence ID" value="AQS57573.1"/>
    <property type="molecule type" value="Genomic_DNA"/>
</dbReference>
<evidence type="ECO:0008006" key="9">
    <source>
        <dbReference type="Google" id="ProtNLM"/>
    </source>
</evidence>
<sequence>MHLLIGIISSAAVAITAYRKHALSAGGSVAAVVVGTVLVTTAHPFWFALMLVFFVTSSAWSRYKRKLKRQVAQQFAKGERRDALQVMANGGAAVLFACMYIQWNDPVWVWAFTGSLASVTADTWATEIGVLSSARPRSVLNGRKVDTGESGGVTLAGTLAAAAGAALIAVCGYVLSPLDDVAMPPRWHYIFAGTAAGLIGAFVDSLLGATVQRQCVCHVCQKTVESLSHCGRKASPVRGVSWMTNDAVNAIASFSGGVACIFLMG</sequence>
<dbReference type="PANTHER" id="PTHR13353:SF5">
    <property type="entry name" value="TRANSMEMBRANE PROTEIN 19"/>
    <property type="match status" value="1"/>
</dbReference>
<evidence type="ECO:0000256" key="4">
    <source>
        <dbReference type="ARBA" id="ARBA00022989"/>
    </source>
</evidence>
<organism evidence="7 8">
    <name type="scientific">Novibacillus thermophilus</name>
    <dbReference type="NCBI Taxonomy" id="1471761"/>
    <lineage>
        <taxon>Bacteria</taxon>
        <taxon>Bacillati</taxon>
        <taxon>Bacillota</taxon>
        <taxon>Bacilli</taxon>
        <taxon>Bacillales</taxon>
        <taxon>Thermoactinomycetaceae</taxon>
        <taxon>Novibacillus</taxon>
    </lineage>
</organism>
<gene>
    <name evidence="7" type="ORF">B0W44_13650</name>
</gene>
<feature type="transmembrane region" description="Helical" evidence="6">
    <location>
        <begin position="109"/>
        <end position="131"/>
    </location>
</feature>
<evidence type="ECO:0000313" key="7">
    <source>
        <dbReference type="EMBL" id="AQS57573.1"/>
    </source>
</evidence>
<name>A0A1U9KC56_9BACL</name>
<evidence type="ECO:0000256" key="2">
    <source>
        <dbReference type="ARBA" id="ARBA00009012"/>
    </source>
</evidence>
<comment type="similarity">
    <text evidence="2">Belongs to the TMEM19 family.</text>
</comment>
<dbReference type="Proteomes" id="UP000188603">
    <property type="component" value="Chromosome"/>
</dbReference>
<evidence type="ECO:0000256" key="1">
    <source>
        <dbReference type="ARBA" id="ARBA00004141"/>
    </source>
</evidence>
<evidence type="ECO:0000256" key="3">
    <source>
        <dbReference type="ARBA" id="ARBA00022692"/>
    </source>
</evidence>
<dbReference type="AlphaFoldDB" id="A0A1U9KC56"/>
<dbReference type="PANTHER" id="PTHR13353">
    <property type="entry name" value="TRANSMEMBRANE PROTEIN 19"/>
    <property type="match status" value="1"/>
</dbReference>
<feature type="transmembrane region" description="Helical" evidence="6">
    <location>
        <begin position="43"/>
        <end position="63"/>
    </location>
</feature>
<evidence type="ECO:0000256" key="5">
    <source>
        <dbReference type="ARBA" id="ARBA00023136"/>
    </source>
</evidence>
<dbReference type="GO" id="GO:0016020">
    <property type="term" value="C:membrane"/>
    <property type="evidence" value="ECO:0007669"/>
    <property type="project" value="UniProtKB-SubCell"/>
</dbReference>
<keyword evidence="3 6" id="KW-0812">Transmembrane</keyword>
<protein>
    <recommendedName>
        <fullName evidence="9">DUF92 domain-containing protein</fullName>
    </recommendedName>
</protein>